<evidence type="ECO:0000313" key="2">
    <source>
        <dbReference type="EMBL" id="NEN77631.1"/>
    </source>
</evidence>
<dbReference type="InterPro" id="IPR036271">
    <property type="entry name" value="Tet_transcr_reg_TetR-rel_C_sf"/>
</dbReference>
<evidence type="ECO:0000313" key="3">
    <source>
        <dbReference type="Proteomes" id="UP000468687"/>
    </source>
</evidence>
<dbReference type="Proteomes" id="UP000468687">
    <property type="component" value="Unassembled WGS sequence"/>
</dbReference>
<dbReference type="EMBL" id="JAAGXA010000002">
    <property type="protein sequence ID" value="NEN77631.1"/>
    <property type="molecule type" value="Genomic_DNA"/>
</dbReference>
<comment type="caution">
    <text evidence="2">The sequence shown here is derived from an EMBL/GenBank/DDBJ whole genome shotgun (WGS) entry which is preliminary data.</text>
</comment>
<dbReference type="AlphaFoldDB" id="A0A6P0HGD4"/>
<accession>A0A6P0HGD4</accession>
<dbReference type="SUPFAM" id="SSF48498">
    <property type="entry name" value="Tetracyclin repressor-like, C-terminal domain"/>
    <property type="match status" value="1"/>
</dbReference>
<dbReference type="InterPro" id="IPR049397">
    <property type="entry name" value="EthR_C"/>
</dbReference>
<dbReference type="RefSeq" id="WP_163770960.1">
    <property type="nucleotide sequence ID" value="NZ_JAAGXA010000002.1"/>
</dbReference>
<proteinExistence type="predicted"/>
<keyword evidence="3" id="KW-1185">Reference proteome</keyword>
<feature type="domain" description="HTH-type transcriptional regulator EthR C-terminal" evidence="1">
    <location>
        <begin position="110"/>
        <end position="220"/>
    </location>
</feature>
<reference evidence="2 3" key="1">
    <citation type="journal article" date="2014" name="Int. J. Syst. Evol. Microbiol.">
        <title>Nocardioides zeae sp. nov., isolated from the stem of Zea mays.</title>
        <authorList>
            <person name="Glaeser S.P."/>
            <person name="McInroy J.A."/>
            <person name="Busse H.J."/>
            <person name="Kampfer P."/>
        </authorList>
    </citation>
    <scope>NUCLEOTIDE SEQUENCE [LARGE SCALE GENOMIC DNA]</scope>
    <source>
        <strain evidence="2 3">JCM 30728</strain>
    </source>
</reference>
<sequence length="228" mass="24437">MTRTAPRPRLQVAGNHAATPLPPGRPISPSTRRSLLMAGVEDLLETTVVERLSPGQVARHVGLAEADFTRAFSSVEEVVGLLLTARYEQQVAGADEVLSRNGDPRGAMSAALATAFHMWREHRALFLAVLDNRCTPTIAAAWEHWLNGCSAYLADYIRSVRGAGEALDGPALPTADDLAESLVDLGASALEHHLRRGGDEEDAVRVHTTMTHIWAASIFGTEASADDA</sequence>
<name>A0A6P0HGD4_9ACTN</name>
<dbReference type="Gene3D" id="1.10.357.10">
    <property type="entry name" value="Tetracycline Repressor, domain 2"/>
    <property type="match status" value="1"/>
</dbReference>
<protein>
    <submittedName>
        <fullName evidence="2">TetR/AcrR family transcriptional regulator</fullName>
    </submittedName>
</protein>
<dbReference type="Pfam" id="PF21313">
    <property type="entry name" value="EthR_C"/>
    <property type="match status" value="1"/>
</dbReference>
<evidence type="ECO:0000259" key="1">
    <source>
        <dbReference type="Pfam" id="PF21313"/>
    </source>
</evidence>
<organism evidence="2 3">
    <name type="scientific">Nocardioides zeae</name>
    <dbReference type="NCBI Taxonomy" id="1457234"/>
    <lineage>
        <taxon>Bacteria</taxon>
        <taxon>Bacillati</taxon>
        <taxon>Actinomycetota</taxon>
        <taxon>Actinomycetes</taxon>
        <taxon>Propionibacteriales</taxon>
        <taxon>Nocardioidaceae</taxon>
        <taxon>Nocardioides</taxon>
    </lineage>
</organism>
<gene>
    <name evidence="2" type="ORF">G3T38_04995</name>
</gene>